<dbReference type="WBParaSite" id="SCUD_0000879701-mRNA-1">
    <property type="protein sequence ID" value="SCUD_0000879701-mRNA-1"/>
    <property type="gene ID" value="SCUD_0000879701"/>
</dbReference>
<reference evidence="3" key="1">
    <citation type="submission" date="2016-06" db="UniProtKB">
        <authorList>
            <consortium name="WormBaseParasite"/>
        </authorList>
    </citation>
    <scope>IDENTIFICATION</scope>
</reference>
<name>A0A183K1D4_9TREM</name>
<evidence type="ECO:0000313" key="2">
    <source>
        <dbReference type="Proteomes" id="UP000279833"/>
    </source>
</evidence>
<dbReference type="Proteomes" id="UP000279833">
    <property type="component" value="Unassembled WGS sequence"/>
</dbReference>
<keyword evidence="2" id="KW-1185">Reference proteome</keyword>
<protein>
    <submittedName>
        <fullName evidence="3">AGC-kinase C-terminal domain-containing protein</fullName>
    </submittedName>
</protein>
<reference evidence="1 2" key="2">
    <citation type="submission" date="2018-11" db="EMBL/GenBank/DDBJ databases">
        <authorList>
            <consortium name="Pathogen Informatics"/>
        </authorList>
    </citation>
    <scope>NUCLEOTIDE SEQUENCE [LARGE SCALE GENOMIC DNA]</scope>
    <source>
        <strain evidence="1">Dakar</strain>
        <strain evidence="2">Dakar, Senegal</strain>
    </source>
</reference>
<dbReference type="EMBL" id="UZAK01032911">
    <property type="protein sequence ID" value="VDP32563.1"/>
    <property type="molecule type" value="Genomic_DNA"/>
</dbReference>
<organism evidence="3">
    <name type="scientific">Schistosoma curassoni</name>
    <dbReference type="NCBI Taxonomy" id="6186"/>
    <lineage>
        <taxon>Eukaryota</taxon>
        <taxon>Metazoa</taxon>
        <taxon>Spiralia</taxon>
        <taxon>Lophotrochozoa</taxon>
        <taxon>Platyhelminthes</taxon>
        <taxon>Trematoda</taxon>
        <taxon>Digenea</taxon>
        <taxon>Strigeidida</taxon>
        <taxon>Schistosomatoidea</taxon>
        <taxon>Schistosomatidae</taxon>
        <taxon>Schistosoma</taxon>
    </lineage>
</organism>
<dbReference type="AlphaFoldDB" id="A0A183K1D4"/>
<gene>
    <name evidence="1" type="ORF">SCUD_LOCUS8797</name>
</gene>
<evidence type="ECO:0000313" key="1">
    <source>
        <dbReference type="EMBL" id="VDP32563.1"/>
    </source>
</evidence>
<evidence type="ECO:0000313" key="3">
    <source>
        <dbReference type="WBParaSite" id="SCUD_0000879701-mRNA-1"/>
    </source>
</evidence>
<accession>A0A183K1D4</accession>
<proteinExistence type="predicted"/>
<sequence>MTFPNNSHISNEITCNSEENMLNEPNHDWKPDVVWIDADFSNDPTLCNDSPNEFH</sequence>